<evidence type="ECO:0000256" key="6">
    <source>
        <dbReference type="ARBA" id="ARBA00020337"/>
    </source>
</evidence>
<evidence type="ECO:0000256" key="4">
    <source>
        <dbReference type="ARBA" id="ARBA00010662"/>
    </source>
</evidence>
<evidence type="ECO:0000313" key="9">
    <source>
        <dbReference type="EMBL" id="WRQ87783.1"/>
    </source>
</evidence>
<comment type="similarity">
    <text evidence="4 7">Belongs to the glucosamine/galactosamine-6-phosphate isomerase family. 6-phosphogluconolactonase subfamily.</text>
</comment>
<dbReference type="CDD" id="cd01400">
    <property type="entry name" value="6PGL"/>
    <property type="match status" value="1"/>
</dbReference>
<dbReference type="SUPFAM" id="SSF100950">
    <property type="entry name" value="NagB/RpiA/CoA transferase-like"/>
    <property type="match status" value="1"/>
</dbReference>
<name>A0ABZ1C8H4_9BACT</name>
<comment type="catalytic activity">
    <reaction evidence="1 7">
        <text>6-phospho-D-glucono-1,5-lactone + H2O = 6-phospho-D-gluconate + H(+)</text>
        <dbReference type="Rhea" id="RHEA:12556"/>
        <dbReference type="ChEBI" id="CHEBI:15377"/>
        <dbReference type="ChEBI" id="CHEBI:15378"/>
        <dbReference type="ChEBI" id="CHEBI:57955"/>
        <dbReference type="ChEBI" id="CHEBI:58759"/>
        <dbReference type="EC" id="3.1.1.31"/>
    </reaction>
</comment>
<dbReference type="InterPro" id="IPR005900">
    <property type="entry name" value="6-phosphogluconolactonase_DevB"/>
</dbReference>
<evidence type="ECO:0000313" key="10">
    <source>
        <dbReference type="Proteomes" id="UP000738431"/>
    </source>
</evidence>
<evidence type="ECO:0000256" key="7">
    <source>
        <dbReference type="RuleBase" id="RU365095"/>
    </source>
</evidence>
<protein>
    <recommendedName>
        <fullName evidence="6 7">6-phosphogluconolactonase</fullName>
        <shortName evidence="7">6PGL</shortName>
        <ecNumber evidence="5 7">3.1.1.31</ecNumber>
    </recommendedName>
</protein>
<accession>A0ABZ1C8H4</accession>
<organism evidence="9 10">
    <name type="scientific">Actomonas aquatica</name>
    <dbReference type="NCBI Taxonomy" id="2866162"/>
    <lineage>
        <taxon>Bacteria</taxon>
        <taxon>Pseudomonadati</taxon>
        <taxon>Verrucomicrobiota</taxon>
        <taxon>Opitutia</taxon>
        <taxon>Opitutales</taxon>
        <taxon>Opitutaceae</taxon>
        <taxon>Actomonas</taxon>
    </lineage>
</organism>
<dbReference type="EMBL" id="CP139781">
    <property type="protein sequence ID" value="WRQ87783.1"/>
    <property type="molecule type" value="Genomic_DNA"/>
</dbReference>
<dbReference type="Gene3D" id="3.40.50.1360">
    <property type="match status" value="1"/>
</dbReference>
<dbReference type="Proteomes" id="UP000738431">
    <property type="component" value="Chromosome"/>
</dbReference>
<dbReference type="InterPro" id="IPR037171">
    <property type="entry name" value="NagB/RpiA_transferase-like"/>
</dbReference>
<keyword evidence="7 9" id="KW-0378">Hydrolase</keyword>
<proteinExistence type="inferred from homology"/>
<keyword evidence="10" id="KW-1185">Reference proteome</keyword>
<dbReference type="NCBIfam" id="TIGR01198">
    <property type="entry name" value="pgl"/>
    <property type="match status" value="1"/>
</dbReference>
<evidence type="ECO:0000256" key="1">
    <source>
        <dbReference type="ARBA" id="ARBA00000832"/>
    </source>
</evidence>
<reference evidence="9 10" key="1">
    <citation type="submission" date="2023-12" db="EMBL/GenBank/DDBJ databases">
        <title>Description of an unclassified Opitutus bacterium of Verrucomicrobiota.</title>
        <authorList>
            <person name="Zhang D.-F."/>
        </authorList>
    </citation>
    <scope>NUCLEOTIDE SEQUENCE [LARGE SCALE GENOMIC DNA]</scope>
    <source>
        <strain evidence="9 10">WL0086</strain>
    </source>
</reference>
<dbReference type="InterPro" id="IPR039104">
    <property type="entry name" value="6PGL"/>
</dbReference>
<dbReference type="Pfam" id="PF01182">
    <property type="entry name" value="Glucosamine_iso"/>
    <property type="match status" value="1"/>
</dbReference>
<dbReference type="RefSeq" id="WP_221029176.1">
    <property type="nucleotide sequence ID" value="NZ_CP139781.1"/>
</dbReference>
<comment type="pathway">
    <text evidence="3 7">Carbohydrate degradation; pentose phosphate pathway; D-ribulose 5-phosphate from D-glucose 6-phosphate (oxidative stage): step 2/3.</text>
</comment>
<evidence type="ECO:0000256" key="3">
    <source>
        <dbReference type="ARBA" id="ARBA00004961"/>
    </source>
</evidence>
<dbReference type="GO" id="GO:0017057">
    <property type="term" value="F:6-phosphogluconolactonase activity"/>
    <property type="evidence" value="ECO:0007669"/>
    <property type="project" value="UniProtKB-EC"/>
</dbReference>
<dbReference type="InterPro" id="IPR006148">
    <property type="entry name" value="Glc/Gal-6P_isomerase"/>
</dbReference>
<sequence length="244" mass="26512">MTEKQTDYGRLLIGEKMELFAEAVRLAVAQKEASESTNFTWAFTGGSTPQAWYQWAAETDAIPAEVLASTHFTVSDERCVPLNSDESNFGNAERKLLAPKSVPVEHRHPWVVAYEPEKAAEAYRRTMQLLNPPGKAYDVCFLGMGDDAHTASFFPGSELLKSDGSVFFAAVDTPQKGWRLTITPTGLQACGLIVVMTLGAGKAEALKRVLEGDDALLDAPSKILKTCADKVVWLVDEAAASQLS</sequence>
<dbReference type="PANTHER" id="PTHR11054">
    <property type="entry name" value="6-PHOSPHOGLUCONOLACTONASE"/>
    <property type="match status" value="1"/>
</dbReference>
<dbReference type="EC" id="3.1.1.31" evidence="5 7"/>
<evidence type="ECO:0000259" key="8">
    <source>
        <dbReference type="Pfam" id="PF01182"/>
    </source>
</evidence>
<dbReference type="PANTHER" id="PTHR11054:SF0">
    <property type="entry name" value="6-PHOSPHOGLUCONOLACTONASE"/>
    <property type="match status" value="1"/>
</dbReference>
<gene>
    <name evidence="7 9" type="primary">pgl</name>
    <name evidence="9" type="ORF">K1X11_000065</name>
</gene>
<evidence type="ECO:0000256" key="2">
    <source>
        <dbReference type="ARBA" id="ARBA00002681"/>
    </source>
</evidence>
<feature type="domain" description="Glucosamine/galactosamine-6-phosphate isomerase" evidence="8">
    <location>
        <begin position="27"/>
        <end position="233"/>
    </location>
</feature>
<evidence type="ECO:0000256" key="5">
    <source>
        <dbReference type="ARBA" id="ARBA00013198"/>
    </source>
</evidence>
<comment type="function">
    <text evidence="2 7">Hydrolysis of 6-phosphogluconolactone to 6-phosphogluconate.</text>
</comment>